<feature type="transmembrane region" description="Helical" evidence="9">
    <location>
        <begin position="396"/>
        <end position="415"/>
    </location>
</feature>
<evidence type="ECO:0000256" key="2">
    <source>
        <dbReference type="ARBA" id="ARBA00008873"/>
    </source>
</evidence>
<keyword evidence="4 9" id="KW-0812">Transmembrane</keyword>
<feature type="transmembrane region" description="Helical" evidence="9">
    <location>
        <begin position="598"/>
        <end position="622"/>
    </location>
</feature>
<keyword evidence="6" id="KW-0406">Ion transport</keyword>
<feature type="transmembrane region" description="Helical" evidence="9">
    <location>
        <begin position="661"/>
        <end position="679"/>
    </location>
</feature>
<feature type="transmembrane region" description="Helical" evidence="9">
    <location>
        <begin position="270"/>
        <end position="288"/>
    </location>
</feature>
<feature type="transmembrane region" description="Helical" evidence="9">
    <location>
        <begin position="173"/>
        <end position="194"/>
    </location>
</feature>
<dbReference type="Gene3D" id="1.20.1510.10">
    <property type="entry name" value="Cation efflux protein transmembrane domain"/>
    <property type="match status" value="2"/>
</dbReference>
<keyword evidence="3" id="KW-0813">Transport</keyword>
<dbReference type="InterPro" id="IPR045316">
    <property type="entry name" value="Msc2-like"/>
</dbReference>
<keyword evidence="12" id="KW-1185">Reference proteome</keyword>
<feature type="transmembrane region" description="Helical" evidence="9">
    <location>
        <begin position="436"/>
        <end position="454"/>
    </location>
</feature>
<evidence type="ECO:0000256" key="7">
    <source>
        <dbReference type="ARBA" id="ARBA00023136"/>
    </source>
</evidence>
<keyword evidence="5 9" id="KW-1133">Transmembrane helix</keyword>
<evidence type="ECO:0000256" key="8">
    <source>
        <dbReference type="SAM" id="MobiDB-lite"/>
    </source>
</evidence>
<evidence type="ECO:0000313" key="12">
    <source>
        <dbReference type="Proteomes" id="UP000279259"/>
    </source>
</evidence>
<evidence type="ECO:0000313" key="11">
    <source>
        <dbReference type="EMBL" id="RSH94776.1"/>
    </source>
</evidence>
<feature type="transmembrane region" description="Helical" evidence="9">
    <location>
        <begin position="294"/>
        <end position="314"/>
    </location>
</feature>
<dbReference type="GO" id="GO:0005385">
    <property type="term" value="F:zinc ion transmembrane transporter activity"/>
    <property type="evidence" value="ECO:0007669"/>
    <property type="project" value="InterPro"/>
</dbReference>
<feature type="region of interest" description="Disordered" evidence="8">
    <location>
        <begin position="492"/>
        <end position="531"/>
    </location>
</feature>
<feature type="compositionally biased region" description="Polar residues" evidence="8">
    <location>
        <begin position="22"/>
        <end position="31"/>
    </location>
</feature>
<evidence type="ECO:0000256" key="9">
    <source>
        <dbReference type="SAM" id="Phobius"/>
    </source>
</evidence>
<comment type="caution">
    <text evidence="11">The sequence shown here is derived from an EMBL/GenBank/DDBJ whole genome shotgun (WGS) entry which is preliminary data.</text>
</comment>
<evidence type="ECO:0000256" key="4">
    <source>
        <dbReference type="ARBA" id="ARBA00022692"/>
    </source>
</evidence>
<dbReference type="OrthoDB" id="78669at2759"/>
<evidence type="ECO:0000256" key="3">
    <source>
        <dbReference type="ARBA" id="ARBA00022448"/>
    </source>
</evidence>
<feature type="domain" description="Cation efflux protein transmembrane" evidence="10">
    <location>
        <begin position="365"/>
        <end position="686"/>
    </location>
</feature>
<evidence type="ECO:0000256" key="1">
    <source>
        <dbReference type="ARBA" id="ARBA00004141"/>
    </source>
</evidence>
<dbReference type="InterPro" id="IPR002524">
    <property type="entry name" value="Cation_efflux"/>
</dbReference>
<gene>
    <name evidence="11" type="primary">MSC2</name>
    <name evidence="11" type="ORF">EHS25_004582</name>
</gene>
<dbReference type="STRING" id="1890683.A0A427YUR4"/>
<dbReference type="GO" id="GO:0006882">
    <property type="term" value="P:intracellular zinc ion homeostasis"/>
    <property type="evidence" value="ECO:0007669"/>
    <property type="project" value="InterPro"/>
</dbReference>
<dbReference type="GO" id="GO:0016020">
    <property type="term" value="C:membrane"/>
    <property type="evidence" value="ECO:0007669"/>
    <property type="project" value="UniProtKB-SubCell"/>
</dbReference>
<feature type="transmembrane region" description="Helical" evidence="9">
    <location>
        <begin position="239"/>
        <end position="258"/>
    </location>
</feature>
<evidence type="ECO:0000256" key="6">
    <source>
        <dbReference type="ARBA" id="ARBA00023065"/>
    </source>
</evidence>
<organism evidence="11 12">
    <name type="scientific">Saitozyma podzolica</name>
    <dbReference type="NCBI Taxonomy" id="1890683"/>
    <lineage>
        <taxon>Eukaryota</taxon>
        <taxon>Fungi</taxon>
        <taxon>Dikarya</taxon>
        <taxon>Basidiomycota</taxon>
        <taxon>Agaricomycotina</taxon>
        <taxon>Tremellomycetes</taxon>
        <taxon>Tremellales</taxon>
        <taxon>Trimorphomycetaceae</taxon>
        <taxon>Saitozyma</taxon>
    </lineage>
</organism>
<feature type="transmembrane region" description="Helical" evidence="9">
    <location>
        <begin position="147"/>
        <end position="167"/>
    </location>
</feature>
<dbReference type="GO" id="GO:0005794">
    <property type="term" value="C:Golgi apparatus"/>
    <property type="evidence" value="ECO:0007669"/>
    <property type="project" value="TreeGrafter"/>
</dbReference>
<feature type="transmembrane region" description="Helical" evidence="9">
    <location>
        <begin position="365"/>
        <end position="384"/>
    </location>
</feature>
<sequence>MQPPPSSFRSSFPVHPRRPRTSSRASKSKPASLTRLLAGAAAIAASKAWVVDDPSGSSGGAGWLVLSYWAGRVVGEMQDARRDRKGKRKEESTGPAWSLQHAGAATVLGTQSIAFFTTLQAFGPLGSGVIAVTGGLLGSSRLRDKQTVVAVIPALLGCAACVLAHGIPPRTGAVFSALILLLSTAVIGGPLAGVLDNRSRKVRSGSAGPPRKHLIALSGGVALALSFALWLMPHFLGPFFAAALARYVPLPFTAGSSSRPAARLGTSRDVILLLCMIAALQVFAFPPFPSSLDLLLVLPLVMASVLLHPSLAVASISGEESLSRTISQTLITTTASPRWSIIPLLPAHWRPHLQTILNTPASRQIFYFLLLNLAYMGVQMGYGVLTNSLGLISDAIHMLFDCLGIGVGLWASVAATWKPDGQYTFGYSRVETLSGFANGCFLILISIFIMFEAIQRVMDPPEMDTHQLLTVSVVGLLINLFGIIPVHEKKEDHRHTNGVRHNRADSEGHTSAMTARPDLDAGRRRVSAGVPEPSTIRPITTIIRTPMTIMRVLDTRMGMPTTITIMVIMDMRKIMLGHTRMATHTFTRKHPRMTTRTSTITITITITVSSTAMIIVIIMTTLMTTCMNMSLTTTTDTLGSVGVIISTILIKWTGWTGFDPIASLFIAVMIAASVIPLVIDSGRVLVLDVGAETESDIRRALAALATVEGLSHYGAPRFWPRCEGELVGSIHIQLAPSRSNHDPTRFSTPAPYKGQAIYTNSDKVVARVDKLLKSRIRGLTELVIQIEGSEEKAFCSCMTGGG</sequence>
<dbReference type="PANTHER" id="PTHR45755">
    <property type="match status" value="1"/>
</dbReference>
<evidence type="ECO:0000256" key="5">
    <source>
        <dbReference type="ARBA" id="ARBA00022989"/>
    </source>
</evidence>
<name>A0A427YUR4_9TREE</name>
<dbReference type="AlphaFoldDB" id="A0A427YUR4"/>
<dbReference type="EMBL" id="RSCD01000002">
    <property type="protein sequence ID" value="RSH94776.1"/>
    <property type="molecule type" value="Genomic_DNA"/>
</dbReference>
<feature type="transmembrane region" description="Helical" evidence="9">
    <location>
        <begin position="466"/>
        <end position="486"/>
    </location>
</feature>
<reference evidence="11 12" key="1">
    <citation type="submission" date="2018-11" db="EMBL/GenBank/DDBJ databases">
        <title>Genome sequence of Saitozyma podzolica DSM 27192.</title>
        <authorList>
            <person name="Aliyu H."/>
            <person name="Gorte O."/>
            <person name="Ochsenreither K."/>
        </authorList>
    </citation>
    <scope>NUCLEOTIDE SEQUENCE [LARGE SCALE GENOMIC DNA]</scope>
    <source>
        <strain evidence="11 12">DSM 27192</strain>
    </source>
</reference>
<proteinExistence type="inferred from homology"/>
<protein>
    <submittedName>
        <fullName evidence="11">Putative zinc transporter msc2</fullName>
    </submittedName>
</protein>
<dbReference type="PANTHER" id="PTHR45755:SF4">
    <property type="entry name" value="ZINC TRANSPORTER 7"/>
    <property type="match status" value="1"/>
</dbReference>
<dbReference type="NCBIfam" id="TIGR01297">
    <property type="entry name" value="CDF"/>
    <property type="match status" value="1"/>
</dbReference>
<dbReference type="Pfam" id="PF01545">
    <property type="entry name" value="Cation_efflux"/>
    <property type="match status" value="1"/>
</dbReference>
<feature type="transmembrane region" description="Helical" evidence="9">
    <location>
        <begin position="214"/>
        <end position="233"/>
    </location>
</feature>
<dbReference type="GO" id="GO:1904257">
    <property type="term" value="P:zinc ion import into Golgi lumen"/>
    <property type="evidence" value="ECO:0007669"/>
    <property type="project" value="TreeGrafter"/>
</dbReference>
<feature type="transmembrane region" description="Helical" evidence="9">
    <location>
        <begin position="122"/>
        <end position="140"/>
    </location>
</feature>
<dbReference type="GO" id="GO:0031410">
    <property type="term" value="C:cytoplasmic vesicle"/>
    <property type="evidence" value="ECO:0007669"/>
    <property type="project" value="TreeGrafter"/>
</dbReference>
<feature type="region of interest" description="Disordered" evidence="8">
    <location>
        <begin position="1"/>
        <end position="31"/>
    </location>
</feature>
<comment type="similarity">
    <text evidence="2">Belongs to the cation diffusion facilitator (CDF) transporter (TC 2.A.4) family. SLC30A subfamily.</text>
</comment>
<dbReference type="InterPro" id="IPR027469">
    <property type="entry name" value="Cation_efflux_TMD_sf"/>
</dbReference>
<comment type="subcellular location">
    <subcellularLocation>
        <location evidence="1">Membrane</location>
        <topology evidence="1">Multi-pass membrane protein</topology>
    </subcellularLocation>
</comment>
<evidence type="ECO:0000259" key="10">
    <source>
        <dbReference type="Pfam" id="PF01545"/>
    </source>
</evidence>
<dbReference type="InterPro" id="IPR058533">
    <property type="entry name" value="Cation_efflux_TM"/>
</dbReference>
<keyword evidence="7 9" id="KW-0472">Membrane</keyword>
<dbReference type="Proteomes" id="UP000279259">
    <property type="component" value="Unassembled WGS sequence"/>
</dbReference>
<dbReference type="SUPFAM" id="SSF161111">
    <property type="entry name" value="Cation efflux protein transmembrane domain-like"/>
    <property type="match status" value="2"/>
</dbReference>
<accession>A0A427YUR4</accession>
<dbReference type="FunFam" id="1.20.1510.10:FF:000033">
    <property type="entry name" value="Unplaced genomic scaffold supercont1.9, whole genome shotgun sequence"/>
    <property type="match status" value="1"/>
</dbReference>